<keyword evidence="2" id="KW-1185">Reference proteome</keyword>
<protein>
    <submittedName>
        <fullName evidence="1">13702_t:CDS:1</fullName>
    </submittedName>
</protein>
<proteinExistence type="predicted"/>
<evidence type="ECO:0000313" key="2">
    <source>
        <dbReference type="Proteomes" id="UP000789366"/>
    </source>
</evidence>
<evidence type="ECO:0000313" key="1">
    <source>
        <dbReference type="EMBL" id="CAG8679712.1"/>
    </source>
</evidence>
<organism evidence="1 2">
    <name type="scientific">Cetraspora pellucida</name>
    <dbReference type="NCBI Taxonomy" id="1433469"/>
    <lineage>
        <taxon>Eukaryota</taxon>
        <taxon>Fungi</taxon>
        <taxon>Fungi incertae sedis</taxon>
        <taxon>Mucoromycota</taxon>
        <taxon>Glomeromycotina</taxon>
        <taxon>Glomeromycetes</taxon>
        <taxon>Diversisporales</taxon>
        <taxon>Gigasporaceae</taxon>
        <taxon>Cetraspora</taxon>
    </lineage>
</organism>
<dbReference type="Proteomes" id="UP000789366">
    <property type="component" value="Unassembled WGS sequence"/>
</dbReference>
<dbReference type="EMBL" id="CAJVPW010018033">
    <property type="protein sequence ID" value="CAG8679712.1"/>
    <property type="molecule type" value="Genomic_DNA"/>
</dbReference>
<name>A0ACA9NXG1_9GLOM</name>
<reference evidence="1" key="1">
    <citation type="submission" date="2021-06" db="EMBL/GenBank/DDBJ databases">
        <authorList>
            <person name="Kallberg Y."/>
            <person name="Tangrot J."/>
            <person name="Rosling A."/>
        </authorList>
    </citation>
    <scope>NUCLEOTIDE SEQUENCE</scope>
    <source>
        <strain evidence="1">28 12/20/2015</strain>
    </source>
</reference>
<accession>A0ACA9NXG1</accession>
<sequence>MENDTGIQETSSSLMVAGNVLRDEAKKVCRGEGLSEKEIKKDLLRGLLTKLMKLDITVLVKWNME</sequence>
<feature type="non-terminal residue" evidence="1">
    <location>
        <position position="65"/>
    </location>
</feature>
<comment type="caution">
    <text evidence="1">The sequence shown here is derived from an EMBL/GenBank/DDBJ whole genome shotgun (WGS) entry which is preliminary data.</text>
</comment>
<gene>
    <name evidence="1" type="ORF">SPELUC_LOCUS10088</name>
</gene>